<evidence type="ECO:0000256" key="4">
    <source>
        <dbReference type="ARBA" id="ARBA00022692"/>
    </source>
</evidence>
<comment type="subcellular location">
    <subcellularLocation>
        <location evidence="1">Mitochondrion inner membrane</location>
        <topology evidence="1">Multi-pass membrane protein</topology>
    </subcellularLocation>
</comment>
<dbReference type="FunFam" id="1.50.40.10:FF:000018">
    <property type="entry name" value="S-adenosylmethionine mitochondrial carrier protein-like"/>
    <property type="match status" value="1"/>
</dbReference>
<dbReference type="InterPro" id="IPR018108">
    <property type="entry name" value="MCP_transmembrane"/>
</dbReference>
<keyword evidence="4 10" id="KW-0812">Transmembrane</keyword>
<dbReference type="Proteomes" id="UP001075354">
    <property type="component" value="Chromosome 8"/>
</dbReference>
<evidence type="ECO:0000256" key="7">
    <source>
        <dbReference type="ARBA" id="ARBA00022989"/>
    </source>
</evidence>
<dbReference type="Pfam" id="PF00153">
    <property type="entry name" value="Mito_carr"/>
    <property type="match status" value="3"/>
</dbReference>
<evidence type="ECO:0000256" key="9">
    <source>
        <dbReference type="ARBA" id="ARBA00023136"/>
    </source>
</evidence>
<evidence type="ECO:0000256" key="3">
    <source>
        <dbReference type="ARBA" id="ARBA00022448"/>
    </source>
</evidence>
<dbReference type="PANTHER" id="PTHR45667">
    <property type="entry name" value="S-ADENOSYLMETHIONINE MITOCHONDRIAL CARRIER PROTEIN"/>
    <property type="match status" value="1"/>
</dbReference>
<keyword evidence="9 10" id="KW-0472">Membrane</keyword>
<evidence type="ECO:0000256" key="11">
    <source>
        <dbReference type="RuleBase" id="RU000488"/>
    </source>
</evidence>
<evidence type="ECO:0000256" key="6">
    <source>
        <dbReference type="ARBA" id="ARBA00022792"/>
    </source>
</evidence>
<gene>
    <name evidence="12" type="ORF">ONE63_010023</name>
</gene>
<evidence type="ECO:0000256" key="8">
    <source>
        <dbReference type="ARBA" id="ARBA00023128"/>
    </source>
</evidence>
<evidence type="ECO:0000313" key="13">
    <source>
        <dbReference type="Proteomes" id="UP001075354"/>
    </source>
</evidence>
<comment type="caution">
    <text evidence="12">The sequence shown here is derived from an EMBL/GenBank/DDBJ whole genome shotgun (WGS) entry which is preliminary data.</text>
</comment>
<protein>
    <recommendedName>
        <fullName evidence="14">S-adenosylmethionine mitochondrial carrier protein</fullName>
    </recommendedName>
</protein>
<proteinExistence type="inferred from homology"/>
<keyword evidence="8" id="KW-0496">Mitochondrion</keyword>
<keyword evidence="7" id="KW-1133">Transmembrane helix</keyword>
<feature type="repeat" description="Solcar" evidence="10">
    <location>
        <begin position="179"/>
        <end position="273"/>
    </location>
</feature>
<dbReference type="PROSITE" id="PS50920">
    <property type="entry name" value="SOLCAR"/>
    <property type="match status" value="3"/>
</dbReference>
<evidence type="ECO:0000256" key="2">
    <source>
        <dbReference type="ARBA" id="ARBA00006375"/>
    </source>
</evidence>
<evidence type="ECO:0000313" key="12">
    <source>
        <dbReference type="EMBL" id="KAJ1525191.1"/>
    </source>
</evidence>
<dbReference type="EMBL" id="JAPTSV010000008">
    <property type="protein sequence ID" value="KAJ1525191.1"/>
    <property type="molecule type" value="Genomic_DNA"/>
</dbReference>
<reference evidence="12" key="1">
    <citation type="submission" date="2022-12" db="EMBL/GenBank/DDBJ databases">
        <title>Chromosome-level genome assembly of the bean flower thrips Megalurothrips usitatus.</title>
        <authorList>
            <person name="Ma L."/>
            <person name="Liu Q."/>
            <person name="Li H."/>
            <person name="Cai W."/>
        </authorList>
    </citation>
    <scope>NUCLEOTIDE SEQUENCE</scope>
    <source>
        <strain evidence="12">Cailab_2022a</strain>
    </source>
</reference>
<keyword evidence="6" id="KW-0999">Mitochondrion inner membrane</keyword>
<dbReference type="Gene3D" id="1.50.40.10">
    <property type="entry name" value="Mitochondrial carrier domain"/>
    <property type="match status" value="1"/>
</dbReference>
<accession>A0AAV7XGI7</accession>
<keyword evidence="3 11" id="KW-0813">Transport</keyword>
<evidence type="ECO:0008006" key="14">
    <source>
        <dbReference type="Google" id="ProtNLM"/>
    </source>
</evidence>
<keyword evidence="5" id="KW-0677">Repeat</keyword>
<evidence type="ECO:0000256" key="1">
    <source>
        <dbReference type="ARBA" id="ARBA00004448"/>
    </source>
</evidence>
<keyword evidence="13" id="KW-1185">Reference proteome</keyword>
<sequence length="283" mass="30508">MDGIPSFTTSIVAGGAAGLTVDLSLFPLDTLKTRLQSEQGFLKSGGFKNVYRGIVPAAAGSVPCAALFFCTYNSCKNNLGCVFGPELKPVVHLLSASAGEVAACSFRVPVEIIKQRLQATATQKSALQLTASLWRDEGITGFYRGLGSTILREVPFSCLQFPLWEMLKSTWQEKCNRSIAPWEGAVCGAIAGGFSAAVTTPLDVAKTRIMLYSRDRGVPQPSLQKVPGVRDILGIIYRGEGIKGLFAGVTPRVVWITVGGLIFFGMYEYTVDILDRRRTPTLS</sequence>
<dbReference type="AlphaFoldDB" id="A0AAV7XGI7"/>
<name>A0AAV7XGI7_9NEOP</name>
<dbReference type="SUPFAM" id="SSF103506">
    <property type="entry name" value="Mitochondrial carrier"/>
    <property type="match status" value="1"/>
</dbReference>
<comment type="similarity">
    <text evidence="2 11">Belongs to the mitochondrial carrier (TC 2.A.29) family.</text>
</comment>
<feature type="repeat" description="Solcar" evidence="10">
    <location>
        <begin position="5"/>
        <end position="78"/>
    </location>
</feature>
<dbReference type="InterPro" id="IPR023395">
    <property type="entry name" value="MCP_dom_sf"/>
</dbReference>
<dbReference type="GO" id="GO:0005743">
    <property type="term" value="C:mitochondrial inner membrane"/>
    <property type="evidence" value="ECO:0007669"/>
    <property type="project" value="UniProtKB-SubCell"/>
</dbReference>
<evidence type="ECO:0000256" key="5">
    <source>
        <dbReference type="ARBA" id="ARBA00022737"/>
    </source>
</evidence>
<organism evidence="12 13">
    <name type="scientific">Megalurothrips usitatus</name>
    <name type="common">bean blossom thrips</name>
    <dbReference type="NCBI Taxonomy" id="439358"/>
    <lineage>
        <taxon>Eukaryota</taxon>
        <taxon>Metazoa</taxon>
        <taxon>Ecdysozoa</taxon>
        <taxon>Arthropoda</taxon>
        <taxon>Hexapoda</taxon>
        <taxon>Insecta</taxon>
        <taxon>Pterygota</taxon>
        <taxon>Neoptera</taxon>
        <taxon>Paraneoptera</taxon>
        <taxon>Thysanoptera</taxon>
        <taxon>Terebrantia</taxon>
        <taxon>Thripoidea</taxon>
        <taxon>Thripidae</taxon>
        <taxon>Megalurothrips</taxon>
    </lineage>
</organism>
<feature type="repeat" description="Solcar" evidence="10">
    <location>
        <begin position="90"/>
        <end position="170"/>
    </location>
</feature>
<evidence type="ECO:0000256" key="10">
    <source>
        <dbReference type="PROSITE-ProRule" id="PRU00282"/>
    </source>
</evidence>